<organism evidence="1 2">
    <name type="scientific">Methylomonas methanica (strain DSM 25384 / MC09)</name>
    <dbReference type="NCBI Taxonomy" id="857087"/>
    <lineage>
        <taxon>Bacteria</taxon>
        <taxon>Pseudomonadati</taxon>
        <taxon>Pseudomonadota</taxon>
        <taxon>Gammaproteobacteria</taxon>
        <taxon>Methylococcales</taxon>
        <taxon>Methylococcaceae</taxon>
        <taxon>Methylomonas</taxon>
    </lineage>
</organism>
<evidence type="ECO:0000313" key="1">
    <source>
        <dbReference type="EMBL" id="AEG00908.1"/>
    </source>
</evidence>
<dbReference type="HOGENOM" id="CLU_1842780_0_0_6"/>
<dbReference type="EMBL" id="CP002738">
    <property type="protein sequence ID" value="AEG00908.1"/>
    <property type="molecule type" value="Genomic_DNA"/>
</dbReference>
<name>F9ZWR1_METMM</name>
<dbReference type="AlphaFoldDB" id="F9ZWR1"/>
<dbReference type="KEGG" id="mmt:Metme_2517"/>
<sequence length="139" mass="14888">MRKNIAQRAGKALLQFGSYGLLVGALLTPASGWAGWTLFGKVIATQSHSDRFLIWLDATATTNINGCTNYLSNYSELFGMDIAGFEIEYPASGTPSEAQKIMISQVSLAAATGKPVLIMTSSCSSILYNAVDEIVFKPN</sequence>
<dbReference type="OrthoDB" id="9967779at2"/>
<protein>
    <submittedName>
        <fullName evidence="1">Uncharacterized protein</fullName>
    </submittedName>
</protein>
<reference evidence="1 2" key="1">
    <citation type="journal article" date="2011" name="J. Bacteriol.">
        <title>Complete Genome Sequence of the Aerobic Marine Methanotroph Methylomonas methanica MC09.</title>
        <authorList>
            <person name="Boden R."/>
            <person name="Cunliffe M."/>
            <person name="Scanlan J."/>
            <person name="Moussard H."/>
            <person name="Kits K.D."/>
            <person name="Klotz M.G."/>
            <person name="Jetten M.S."/>
            <person name="Vuilleumier S."/>
            <person name="Han J."/>
            <person name="Peters L."/>
            <person name="Mikhailova N."/>
            <person name="Teshima H."/>
            <person name="Tapia R."/>
            <person name="Kyrpides N."/>
            <person name="Ivanova N."/>
            <person name="Pagani I."/>
            <person name="Cheng J.F."/>
            <person name="Goodwin L."/>
            <person name="Han C."/>
            <person name="Hauser L."/>
            <person name="Land M.L."/>
            <person name="Lapidus A."/>
            <person name="Lucas S."/>
            <person name="Pitluck S."/>
            <person name="Woyke T."/>
            <person name="Stein L."/>
            <person name="Murrell J.C."/>
        </authorList>
    </citation>
    <scope>NUCLEOTIDE SEQUENCE [LARGE SCALE GENOMIC DNA]</scope>
    <source>
        <strain evidence="1 2">MC09</strain>
    </source>
</reference>
<reference evidence="2" key="3">
    <citation type="submission" date="2011-05" db="EMBL/GenBank/DDBJ databases">
        <title>Complete sequence of Methylomonas methanica MC09.</title>
        <authorList>
            <consortium name="US DOE Joint Genome Institute"/>
            <person name="Lucas S."/>
            <person name="Han J."/>
            <person name="Lapidus A."/>
            <person name="Cheng J.-F."/>
            <person name="Goodwin L."/>
            <person name="Pitluck S."/>
            <person name="Peters L."/>
            <person name="Mikhailova N."/>
            <person name="Teshima H."/>
            <person name="Han C."/>
            <person name="Tapia R."/>
            <person name="Land M."/>
            <person name="Hauser L."/>
            <person name="Kyrpides N."/>
            <person name="Ivanova N."/>
            <person name="Pagani I."/>
            <person name="Stein L."/>
            <person name="Woyke T."/>
        </authorList>
    </citation>
    <scope>NUCLEOTIDE SEQUENCE [LARGE SCALE GENOMIC DNA]</scope>
    <source>
        <strain evidence="2">MC09</strain>
    </source>
</reference>
<dbReference type="Proteomes" id="UP000008888">
    <property type="component" value="Chromosome"/>
</dbReference>
<evidence type="ECO:0000313" key="2">
    <source>
        <dbReference type="Proteomes" id="UP000008888"/>
    </source>
</evidence>
<gene>
    <name evidence="1" type="ordered locus">Metme_2517</name>
</gene>
<accession>F9ZWR1</accession>
<dbReference type="RefSeq" id="WP_013819144.1">
    <property type="nucleotide sequence ID" value="NC_015572.1"/>
</dbReference>
<proteinExistence type="predicted"/>
<reference key="2">
    <citation type="submission" date="2011-05" db="EMBL/GenBank/DDBJ databases">
        <title>Complete genome sequence of the aerobic marine methanotroph Methylomonas methanica MC09.</title>
        <authorList>
            <person name="Boden R."/>
            <person name="Cunliffe M."/>
            <person name="Scanlan J."/>
            <person name="Moussard H."/>
            <person name="Kits K.D."/>
            <person name="Klotz M."/>
            <person name="Jetten M."/>
            <person name="Vuilleumier S."/>
            <person name="Han J."/>
            <person name="Peters L."/>
            <person name="Mikhailova N."/>
            <person name="Teshima H."/>
            <person name="Tapia R."/>
            <person name="Kyrpides N."/>
            <person name="Ivanova N."/>
            <person name="Pagani I."/>
            <person name="Cheng J.-F."/>
            <person name="Goodwin L."/>
            <person name="Han C."/>
            <person name="Hauser L."/>
            <person name="Land M."/>
            <person name="Lapidus A."/>
            <person name="Lucas S."/>
            <person name="Pitluck S."/>
            <person name="Woyke T."/>
            <person name="Stein L.Y."/>
            <person name="Murrell C."/>
        </authorList>
    </citation>
    <scope>NUCLEOTIDE SEQUENCE</scope>
    <source>
        <strain>MC09</strain>
    </source>
</reference>
<keyword evidence="2" id="KW-1185">Reference proteome</keyword>